<sequence length="178" mass="19769">MSAHEVHNTLSIPCHSILVAGLTLVPGATARYIYLGLASALLVYHAALSQTPAAKINALTSAIASANQLFTRAPSTSARDQVMSMDQQLLLRIAEKLKSQLQCRLLEIEGHGWKEYLRDVRGLLQSIDKCTNDVKSIQTKVQLLIEQDTQRKLDDEIQKSREILAAIHSGPRRAMRTW</sequence>
<reference evidence="1" key="1">
    <citation type="submission" date="2023-03" db="EMBL/GenBank/DDBJ databases">
        <title>Massive genome expansion in bonnet fungi (Mycena s.s.) driven by repeated elements and novel gene families across ecological guilds.</title>
        <authorList>
            <consortium name="Lawrence Berkeley National Laboratory"/>
            <person name="Harder C.B."/>
            <person name="Miyauchi S."/>
            <person name="Viragh M."/>
            <person name="Kuo A."/>
            <person name="Thoen E."/>
            <person name="Andreopoulos B."/>
            <person name="Lu D."/>
            <person name="Skrede I."/>
            <person name="Drula E."/>
            <person name="Henrissat B."/>
            <person name="Morin E."/>
            <person name="Kohler A."/>
            <person name="Barry K."/>
            <person name="LaButti K."/>
            <person name="Morin E."/>
            <person name="Salamov A."/>
            <person name="Lipzen A."/>
            <person name="Mereny Z."/>
            <person name="Hegedus B."/>
            <person name="Baldrian P."/>
            <person name="Stursova M."/>
            <person name="Weitz H."/>
            <person name="Taylor A."/>
            <person name="Grigoriev I.V."/>
            <person name="Nagy L.G."/>
            <person name="Martin F."/>
            <person name="Kauserud H."/>
        </authorList>
    </citation>
    <scope>NUCLEOTIDE SEQUENCE</scope>
    <source>
        <strain evidence="1">9144</strain>
    </source>
</reference>
<evidence type="ECO:0000313" key="1">
    <source>
        <dbReference type="EMBL" id="KAJ7194026.1"/>
    </source>
</evidence>
<dbReference type="AlphaFoldDB" id="A0AAD6UT33"/>
<comment type="caution">
    <text evidence="1">The sequence shown here is derived from an EMBL/GenBank/DDBJ whole genome shotgun (WGS) entry which is preliminary data.</text>
</comment>
<organism evidence="1 2">
    <name type="scientific">Mycena pura</name>
    <dbReference type="NCBI Taxonomy" id="153505"/>
    <lineage>
        <taxon>Eukaryota</taxon>
        <taxon>Fungi</taxon>
        <taxon>Dikarya</taxon>
        <taxon>Basidiomycota</taxon>
        <taxon>Agaricomycotina</taxon>
        <taxon>Agaricomycetes</taxon>
        <taxon>Agaricomycetidae</taxon>
        <taxon>Agaricales</taxon>
        <taxon>Marasmiineae</taxon>
        <taxon>Mycenaceae</taxon>
        <taxon>Mycena</taxon>
    </lineage>
</organism>
<evidence type="ECO:0000313" key="2">
    <source>
        <dbReference type="Proteomes" id="UP001219525"/>
    </source>
</evidence>
<proteinExistence type="predicted"/>
<keyword evidence="2" id="KW-1185">Reference proteome</keyword>
<dbReference type="Proteomes" id="UP001219525">
    <property type="component" value="Unassembled WGS sequence"/>
</dbReference>
<accession>A0AAD6UT33</accession>
<dbReference type="EMBL" id="JARJCW010000102">
    <property type="protein sequence ID" value="KAJ7194026.1"/>
    <property type="molecule type" value="Genomic_DNA"/>
</dbReference>
<protein>
    <submittedName>
        <fullName evidence="1">Uncharacterized protein</fullName>
    </submittedName>
</protein>
<gene>
    <name evidence="1" type="ORF">GGX14DRAFT_587061</name>
</gene>
<name>A0AAD6UT33_9AGAR</name>